<evidence type="ECO:0000256" key="2">
    <source>
        <dbReference type="ARBA" id="ARBA00022723"/>
    </source>
</evidence>
<proteinExistence type="inferred from homology"/>
<name>A0A1I4ACE8_9HYPH</name>
<dbReference type="InterPro" id="IPR024087">
    <property type="entry name" value="Creatininase-like_sf"/>
</dbReference>
<dbReference type="PANTHER" id="PTHR35005">
    <property type="entry name" value="3-DEHYDRO-SCYLLO-INOSOSE HYDROLASE"/>
    <property type="match status" value="1"/>
</dbReference>
<dbReference type="Proteomes" id="UP000199598">
    <property type="component" value="Unassembled WGS sequence"/>
</dbReference>
<reference evidence="6 7" key="1">
    <citation type="submission" date="2016-10" db="EMBL/GenBank/DDBJ databases">
        <authorList>
            <person name="Varghese N."/>
            <person name="Submissions S."/>
        </authorList>
    </citation>
    <scope>NUCLEOTIDE SEQUENCE [LARGE SCALE GENOMIC DNA]</scope>
    <source>
        <strain evidence="6 7">DSM 16392</strain>
    </source>
</reference>
<organism evidence="6 7">
    <name type="scientific">Pseudovibrio ascidiaceicola</name>
    <dbReference type="NCBI Taxonomy" id="285279"/>
    <lineage>
        <taxon>Bacteria</taxon>
        <taxon>Pseudomonadati</taxon>
        <taxon>Pseudomonadota</taxon>
        <taxon>Alphaproteobacteria</taxon>
        <taxon>Hyphomicrobiales</taxon>
        <taxon>Stappiaceae</taxon>
        <taxon>Pseudovibrio</taxon>
    </lineage>
</organism>
<evidence type="ECO:0000256" key="1">
    <source>
        <dbReference type="ARBA" id="ARBA00001947"/>
    </source>
</evidence>
<keyword evidence="4" id="KW-0862">Zinc</keyword>
<dbReference type="Gene3D" id="3.40.50.10310">
    <property type="entry name" value="Creatininase"/>
    <property type="match status" value="1"/>
</dbReference>
<dbReference type="SUPFAM" id="SSF102215">
    <property type="entry name" value="Creatininase"/>
    <property type="match status" value="1"/>
</dbReference>
<gene>
    <name evidence="6" type="ORF">SAMN04488518_106131</name>
</gene>
<dbReference type="RefSeq" id="WP_093520240.1">
    <property type="nucleotide sequence ID" value="NZ_FOSK01000006.1"/>
</dbReference>
<evidence type="ECO:0000256" key="5">
    <source>
        <dbReference type="ARBA" id="ARBA00024029"/>
    </source>
</evidence>
<protein>
    <submittedName>
        <fullName evidence="6">Creatinine amidohydrolase</fullName>
    </submittedName>
</protein>
<evidence type="ECO:0000256" key="3">
    <source>
        <dbReference type="ARBA" id="ARBA00022801"/>
    </source>
</evidence>
<comment type="similarity">
    <text evidence="5">Belongs to the creatininase superfamily.</text>
</comment>
<dbReference type="Pfam" id="PF02633">
    <property type="entry name" value="Creatininase"/>
    <property type="match status" value="1"/>
</dbReference>
<evidence type="ECO:0000313" key="7">
    <source>
        <dbReference type="Proteomes" id="UP000199598"/>
    </source>
</evidence>
<dbReference type="PANTHER" id="PTHR35005:SF1">
    <property type="entry name" value="2-AMINO-5-FORMYLAMINO-6-RIBOSYLAMINOPYRIMIDIN-4(3H)-ONE 5'-MONOPHOSPHATE DEFORMYLASE"/>
    <property type="match status" value="1"/>
</dbReference>
<evidence type="ECO:0000256" key="4">
    <source>
        <dbReference type="ARBA" id="ARBA00022833"/>
    </source>
</evidence>
<dbReference type="InterPro" id="IPR003785">
    <property type="entry name" value="Creatininase/forma_Hydrolase"/>
</dbReference>
<keyword evidence="3" id="KW-0378">Hydrolase</keyword>
<accession>A0A1I4ACE8</accession>
<evidence type="ECO:0000313" key="6">
    <source>
        <dbReference type="EMBL" id="SFK54102.1"/>
    </source>
</evidence>
<keyword evidence="7" id="KW-1185">Reference proteome</keyword>
<comment type="caution">
    <text evidence="6">The sequence shown here is derived from an EMBL/GenBank/DDBJ whole genome shotgun (WGS) entry which is preliminary data.</text>
</comment>
<sequence length="267" mass="29772">MSALPRRFWHEMTTTDFSENDTSEWIAVLPIAAIEQHGPHLPVYTDTCIAEGQVARTVELLPDDLPVTFLPVQAVGKSDEHHSFPGTLSLTWETAVKAWIEIGECVARAGIRKLVLANSHGGNSPLMDIITRDLRLKHNMLAVESSWLRFGQPEGLFSEEEFTYGIHGGDIETSIMLALRPDLVRMDQATDFTSTQTNHINNDAYLRAHGRHQYGWMSEDLNKTGALGNAALATAEKGQASLTHATQEFIKLLRDVERFDMSSFNNN</sequence>
<comment type="cofactor">
    <cofactor evidence="1">
        <name>Zn(2+)</name>
        <dbReference type="ChEBI" id="CHEBI:29105"/>
    </cofactor>
</comment>
<keyword evidence="2" id="KW-0479">Metal-binding</keyword>
<dbReference type="EMBL" id="FOSK01000006">
    <property type="protein sequence ID" value="SFK54102.1"/>
    <property type="molecule type" value="Genomic_DNA"/>
</dbReference>